<dbReference type="HAMAP" id="MF_00462">
    <property type="entry name" value="RsxD_RnfD"/>
    <property type="match status" value="1"/>
</dbReference>
<feature type="transmembrane region" description="Helical" evidence="10">
    <location>
        <begin position="164"/>
        <end position="182"/>
    </location>
</feature>
<protein>
    <recommendedName>
        <fullName evidence="12">Ion-translocating oxidoreductase complex subunit D</fullName>
    </recommendedName>
</protein>
<evidence type="ECO:0000256" key="3">
    <source>
        <dbReference type="ARBA" id="ARBA00022630"/>
    </source>
</evidence>
<keyword evidence="5 10" id="KW-0812">Transmembrane</keyword>
<keyword evidence="8 10" id="KW-1133">Transmembrane helix</keyword>
<keyword evidence="3" id="KW-0285">Flavoprotein</keyword>
<dbReference type="InterPro" id="IPR004338">
    <property type="entry name" value="NqrB/RnfD"/>
</dbReference>
<feature type="transmembrane region" description="Helical" evidence="10">
    <location>
        <begin position="272"/>
        <end position="289"/>
    </location>
</feature>
<evidence type="ECO:0000256" key="2">
    <source>
        <dbReference type="ARBA" id="ARBA00022553"/>
    </source>
</evidence>
<reference evidence="11" key="1">
    <citation type="journal article" date="2015" name="Nature">
        <title>Complex archaea that bridge the gap between prokaryotes and eukaryotes.</title>
        <authorList>
            <person name="Spang A."/>
            <person name="Saw J.H."/>
            <person name="Jorgensen S.L."/>
            <person name="Zaremba-Niedzwiedzka K."/>
            <person name="Martijn J."/>
            <person name="Lind A.E."/>
            <person name="van Eijk R."/>
            <person name="Schleper C."/>
            <person name="Guy L."/>
            <person name="Ettema T.J."/>
        </authorList>
    </citation>
    <scope>NUCLEOTIDE SEQUENCE</scope>
</reference>
<name>A0A0F9NPY2_9ZZZZ</name>
<keyword evidence="6" id="KW-1278">Translocase</keyword>
<keyword evidence="9 10" id="KW-0472">Membrane</keyword>
<feature type="transmembrane region" description="Helical" evidence="10">
    <location>
        <begin position="249"/>
        <end position="266"/>
    </location>
</feature>
<proteinExistence type="inferred from homology"/>
<feature type="transmembrane region" description="Helical" evidence="10">
    <location>
        <begin position="86"/>
        <end position="104"/>
    </location>
</feature>
<evidence type="ECO:0008006" key="12">
    <source>
        <dbReference type="Google" id="ProtNLM"/>
    </source>
</evidence>
<dbReference type="PANTHER" id="PTHR30578:SF0">
    <property type="entry name" value="ION-TRANSLOCATING OXIDOREDUCTASE COMPLEX SUBUNIT D"/>
    <property type="match status" value="1"/>
</dbReference>
<comment type="caution">
    <text evidence="11">The sequence shown here is derived from an EMBL/GenBank/DDBJ whole genome shotgun (WGS) entry which is preliminary data.</text>
</comment>
<evidence type="ECO:0000256" key="4">
    <source>
        <dbReference type="ARBA" id="ARBA00022643"/>
    </source>
</evidence>
<keyword evidence="1" id="KW-0813">Transport</keyword>
<dbReference type="PANTHER" id="PTHR30578">
    <property type="entry name" value="ELECTRON TRANSPORT COMPLEX PROTEIN RNFD"/>
    <property type="match status" value="1"/>
</dbReference>
<dbReference type="Pfam" id="PF03116">
    <property type="entry name" value="NQR2_RnfD_RnfE"/>
    <property type="match status" value="1"/>
</dbReference>
<evidence type="ECO:0000256" key="6">
    <source>
        <dbReference type="ARBA" id="ARBA00022967"/>
    </source>
</evidence>
<evidence type="ECO:0000256" key="5">
    <source>
        <dbReference type="ARBA" id="ARBA00022692"/>
    </source>
</evidence>
<feature type="transmembrane region" description="Helical" evidence="10">
    <location>
        <begin position="134"/>
        <end position="152"/>
    </location>
</feature>
<evidence type="ECO:0000256" key="8">
    <source>
        <dbReference type="ARBA" id="ARBA00022989"/>
    </source>
</evidence>
<dbReference type="NCBIfam" id="TIGR01946">
    <property type="entry name" value="rnfD"/>
    <property type="match status" value="1"/>
</dbReference>
<dbReference type="EMBL" id="LAZR01006609">
    <property type="protein sequence ID" value="KKM90915.1"/>
    <property type="molecule type" value="Genomic_DNA"/>
</dbReference>
<evidence type="ECO:0000256" key="9">
    <source>
        <dbReference type="ARBA" id="ARBA00023136"/>
    </source>
</evidence>
<feature type="transmembrane region" description="Helical" evidence="10">
    <location>
        <begin position="301"/>
        <end position="318"/>
    </location>
</feature>
<gene>
    <name evidence="11" type="ORF">LCGC14_1233840</name>
</gene>
<feature type="transmembrane region" description="Helical" evidence="10">
    <location>
        <begin position="62"/>
        <end position="80"/>
    </location>
</feature>
<evidence type="ECO:0000256" key="7">
    <source>
        <dbReference type="ARBA" id="ARBA00022982"/>
    </source>
</evidence>
<evidence type="ECO:0000313" key="11">
    <source>
        <dbReference type="EMBL" id="KKM90915.1"/>
    </source>
</evidence>
<dbReference type="GO" id="GO:0022900">
    <property type="term" value="P:electron transport chain"/>
    <property type="evidence" value="ECO:0007669"/>
    <property type="project" value="InterPro"/>
</dbReference>
<keyword evidence="2" id="KW-0597">Phosphoprotein</keyword>
<dbReference type="InterPro" id="IPR011303">
    <property type="entry name" value="RnfD_bac"/>
</dbReference>
<evidence type="ECO:0000256" key="10">
    <source>
        <dbReference type="SAM" id="Phobius"/>
    </source>
</evidence>
<dbReference type="GO" id="GO:0005886">
    <property type="term" value="C:plasma membrane"/>
    <property type="evidence" value="ECO:0007669"/>
    <property type="project" value="TreeGrafter"/>
</dbReference>
<organism evidence="11">
    <name type="scientific">marine sediment metagenome</name>
    <dbReference type="NCBI Taxonomy" id="412755"/>
    <lineage>
        <taxon>unclassified sequences</taxon>
        <taxon>metagenomes</taxon>
        <taxon>ecological metagenomes</taxon>
    </lineage>
</organism>
<sequence>MTKEGGDFIILLQNCAFEIYLSSERKNLDRARITEKKNKRIERILTLSSSPHIRDKITVGRIMWAVIIALTPAIAASIYFFRFRAIELIAVCGLAGVVTEYLFLRIRGKGSLNEPSALLTGILLALTLPPSFPLWAAVLGTMFAIIIGKQIFGGLGYNIFNPALIGRAFLVATFPVLMTSWVNPFTIDAVTTATPLGLLKFQSQSTSLLPLFWGNVSGSLGETSALALLIGAAYLLIRKHIDWRTPLSYLLTVALLSGIFYLINPLYGSPPLHLLAGGLMIGVFFMATDPVTTPLAKQGRWIFGLAAGAIVVIIRNWGGYAEGVMFSILLMNAFTPLLDRYIKPRVLGGR</sequence>
<keyword evidence="7" id="KW-0249">Electron transport</keyword>
<evidence type="ECO:0000256" key="1">
    <source>
        <dbReference type="ARBA" id="ARBA00022448"/>
    </source>
</evidence>
<keyword evidence="4" id="KW-0288">FMN</keyword>
<dbReference type="AlphaFoldDB" id="A0A0F9NPY2"/>
<dbReference type="GO" id="GO:0055085">
    <property type="term" value="P:transmembrane transport"/>
    <property type="evidence" value="ECO:0007669"/>
    <property type="project" value="InterPro"/>
</dbReference>
<accession>A0A0F9NPY2</accession>